<feature type="compositionally biased region" description="Basic residues" evidence="14">
    <location>
        <begin position="735"/>
        <end position="750"/>
    </location>
</feature>
<dbReference type="AlphaFoldDB" id="A0A5C3QQ82"/>
<feature type="region of interest" description="Disordered" evidence="14">
    <location>
        <begin position="719"/>
        <end position="766"/>
    </location>
</feature>
<evidence type="ECO:0000256" key="1">
    <source>
        <dbReference type="ARBA" id="ARBA00004123"/>
    </source>
</evidence>
<dbReference type="InterPro" id="IPR001965">
    <property type="entry name" value="Znf_PHD"/>
</dbReference>
<feature type="domain" description="PHD-type" evidence="15">
    <location>
        <begin position="204"/>
        <end position="261"/>
    </location>
</feature>
<feature type="compositionally biased region" description="Acidic residues" evidence="14">
    <location>
        <begin position="1114"/>
        <end position="1127"/>
    </location>
</feature>
<dbReference type="Gene3D" id="3.30.40.10">
    <property type="entry name" value="Zinc/RING finger domain, C3HC4 (zinc finger)"/>
    <property type="match status" value="1"/>
</dbReference>
<dbReference type="InterPro" id="IPR019787">
    <property type="entry name" value="Znf_PHD-finger"/>
</dbReference>
<dbReference type="Gene3D" id="1.10.10.10">
    <property type="entry name" value="Winged helix-like DNA-binding domain superfamily/Winged helix DNA-binding domain"/>
    <property type="match status" value="1"/>
</dbReference>
<evidence type="ECO:0000256" key="6">
    <source>
        <dbReference type="ARBA" id="ARBA00022771"/>
    </source>
</evidence>
<dbReference type="Gene3D" id="3.30.60.60">
    <property type="entry name" value="N-acetyl transferase-like"/>
    <property type="match status" value="1"/>
</dbReference>
<evidence type="ECO:0000256" key="3">
    <source>
        <dbReference type="ARBA" id="ARBA00013184"/>
    </source>
</evidence>
<dbReference type="SUPFAM" id="SSF57903">
    <property type="entry name" value="FYVE/PHD zinc finger"/>
    <property type="match status" value="1"/>
</dbReference>
<protein>
    <recommendedName>
        <fullName evidence="3 13">Histone acetyltransferase</fullName>
        <ecNumber evidence="3 13">2.3.1.48</ecNumber>
    </recommendedName>
</protein>
<accession>A0A5C3QQ82</accession>
<dbReference type="SMART" id="SM00249">
    <property type="entry name" value="PHD"/>
    <property type="match status" value="2"/>
</dbReference>
<dbReference type="FunFam" id="3.40.630.30:FF:000001">
    <property type="entry name" value="Histone acetyltransferase"/>
    <property type="match status" value="1"/>
</dbReference>
<feature type="region of interest" description="Disordered" evidence="14">
    <location>
        <begin position="86"/>
        <end position="127"/>
    </location>
</feature>
<feature type="compositionally biased region" description="Polar residues" evidence="14">
    <location>
        <begin position="856"/>
        <end position="866"/>
    </location>
</feature>
<feature type="compositionally biased region" description="Basic and acidic residues" evidence="14">
    <location>
        <begin position="1068"/>
        <end position="1083"/>
    </location>
</feature>
<dbReference type="InterPro" id="IPR002717">
    <property type="entry name" value="HAT_MYST-type"/>
</dbReference>
<dbReference type="Pfam" id="PF01853">
    <property type="entry name" value="MOZ_SAS"/>
    <property type="match status" value="1"/>
</dbReference>
<feature type="active site" description="Proton donor/acceptor" evidence="11">
    <location>
        <position position="658"/>
    </location>
</feature>
<dbReference type="InterPro" id="IPR036388">
    <property type="entry name" value="WH-like_DNA-bd_sf"/>
</dbReference>
<dbReference type="InterPro" id="IPR011011">
    <property type="entry name" value="Znf_FYVE_PHD"/>
</dbReference>
<proteinExistence type="inferred from homology"/>
<dbReference type="Pfam" id="PF17772">
    <property type="entry name" value="zf-MYST"/>
    <property type="match status" value="1"/>
</dbReference>
<dbReference type="GO" id="GO:0006357">
    <property type="term" value="P:regulation of transcription by RNA polymerase II"/>
    <property type="evidence" value="ECO:0007669"/>
    <property type="project" value="TreeGrafter"/>
</dbReference>
<dbReference type="InterPro" id="IPR050603">
    <property type="entry name" value="MYST_HAT"/>
</dbReference>
<dbReference type="SUPFAM" id="SSF55729">
    <property type="entry name" value="Acyl-CoA N-acyltransferases (Nat)"/>
    <property type="match status" value="1"/>
</dbReference>
<dbReference type="GO" id="GO:0003682">
    <property type="term" value="F:chromatin binding"/>
    <property type="evidence" value="ECO:0007669"/>
    <property type="project" value="TreeGrafter"/>
</dbReference>
<keyword evidence="7" id="KW-0862">Zinc</keyword>
<dbReference type="FunFam" id="3.30.60.60:FF:000001">
    <property type="entry name" value="Histone acetyltransferase"/>
    <property type="match status" value="1"/>
</dbReference>
<evidence type="ECO:0000313" key="18">
    <source>
        <dbReference type="Proteomes" id="UP000305067"/>
    </source>
</evidence>
<feature type="compositionally biased region" description="Low complexity" evidence="14">
    <location>
        <begin position="1022"/>
        <end position="1037"/>
    </location>
</feature>
<dbReference type="GO" id="GO:0005634">
    <property type="term" value="C:nucleus"/>
    <property type="evidence" value="ECO:0007669"/>
    <property type="project" value="UniProtKB-SubCell"/>
</dbReference>
<dbReference type="EMBL" id="ML178819">
    <property type="protein sequence ID" value="TFL04143.1"/>
    <property type="molecule type" value="Genomic_DNA"/>
</dbReference>
<reference evidence="17 18" key="1">
    <citation type="journal article" date="2019" name="Nat. Ecol. Evol.">
        <title>Megaphylogeny resolves global patterns of mushroom evolution.</title>
        <authorList>
            <person name="Varga T."/>
            <person name="Krizsan K."/>
            <person name="Foldi C."/>
            <person name="Dima B."/>
            <person name="Sanchez-Garcia M."/>
            <person name="Sanchez-Ramirez S."/>
            <person name="Szollosi G.J."/>
            <person name="Szarkandi J.G."/>
            <person name="Papp V."/>
            <person name="Albert L."/>
            <person name="Andreopoulos W."/>
            <person name="Angelini C."/>
            <person name="Antonin V."/>
            <person name="Barry K.W."/>
            <person name="Bougher N.L."/>
            <person name="Buchanan P."/>
            <person name="Buyck B."/>
            <person name="Bense V."/>
            <person name="Catcheside P."/>
            <person name="Chovatia M."/>
            <person name="Cooper J."/>
            <person name="Damon W."/>
            <person name="Desjardin D."/>
            <person name="Finy P."/>
            <person name="Geml J."/>
            <person name="Haridas S."/>
            <person name="Hughes K."/>
            <person name="Justo A."/>
            <person name="Karasinski D."/>
            <person name="Kautmanova I."/>
            <person name="Kiss B."/>
            <person name="Kocsube S."/>
            <person name="Kotiranta H."/>
            <person name="LaButti K.M."/>
            <person name="Lechner B.E."/>
            <person name="Liimatainen K."/>
            <person name="Lipzen A."/>
            <person name="Lukacs Z."/>
            <person name="Mihaltcheva S."/>
            <person name="Morgado L.N."/>
            <person name="Niskanen T."/>
            <person name="Noordeloos M.E."/>
            <person name="Ohm R.A."/>
            <person name="Ortiz-Santana B."/>
            <person name="Ovrebo C."/>
            <person name="Racz N."/>
            <person name="Riley R."/>
            <person name="Savchenko A."/>
            <person name="Shiryaev A."/>
            <person name="Soop K."/>
            <person name="Spirin V."/>
            <person name="Szebenyi C."/>
            <person name="Tomsovsky M."/>
            <person name="Tulloss R.E."/>
            <person name="Uehling J."/>
            <person name="Grigoriev I.V."/>
            <person name="Vagvolgyi C."/>
            <person name="Papp T."/>
            <person name="Martin F.M."/>
            <person name="Miettinen O."/>
            <person name="Hibbett D.S."/>
            <person name="Nagy L.G."/>
        </authorList>
    </citation>
    <scope>NUCLEOTIDE SEQUENCE [LARGE SCALE GENOMIC DNA]</scope>
    <source>
        <strain evidence="17 18">CBS 309.79</strain>
    </source>
</reference>
<keyword evidence="9" id="KW-0007">Acetylation</keyword>
<dbReference type="EC" id="2.3.1.48" evidence="3 13"/>
<keyword evidence="10 13" id="KW-0539">Nucleus</keyword>
<evidence type="ECO:0000256" key="13">
    <source>
        <dbReference type="RuleBase" id="RU361211"/>
    </source>
</evidence>
<evidence type="ECO:0000256" key="8">
    <source>
        <dbReference type="ARBA" id="ARBA00022853"/>
    </source>
</evidence>
<gene>
    <name evidence="17" type="ORF">BDV98DRAFT_544830</name>
</gene>
<evidence type="ECO:0000256" key="11">
    <source>
        <dbReference type="PIRSR" id="PIRSR602717-51"/>
    </source>
</evidence>
<keyword evidence="18" id="KW-1185">Reference proteome</keyword>
<dbReference type="PANTHER" id="PTHR10615:SF161">
    <property type="entry name" value="HISTONE ACETYLTRANSFERASE KAT7"/>
    <property type="match status" value="1"/>
</dbReference>
<organism evidence="17 18">
    <name type="scientific">Pterulicium gracile</name>
    <dbReference type="NCBI Taxonomy" id="1884261"/>
    <lineage>
        <taxon>Eukaryota</taxon>
        <taxon>Fungi</taxon>
        <taxon>Dikarya</taxon>
        <taxon>Basidiomycota</taxon>
        <taxon>Agaricomycotina</taxon>
        <taxon>Agaricomycetes</taxon>
        <taxon>Agaricomycetidae</taxon>
        <taxon>Agaricales</taxon>
        <taxon>Pleurotineae</taxon>
        <taxon>Pterulaceae</taxon>
        <taxon>Pterulicium</taxon>
    </lineage>
</organism>
<feature type="region of interest" description="Disordered" evidence="14">
    <location>
        <begin position="423"/>
        <end position="472"/>
    </location>
</feature>
<dbReference type="OrthoDB" id="787137at2759"/>
<dbReference type="GO" id="GO:0004402">
    <property type="term" value="F:histone acetyltransferase activity"/>
    <property type="evidence" value="ECO:0007669"/>
    <property type="project" value="InterPro"/>
</dbReference>
<dbReference type="InterPro" id="IPR040706">
    <property type="entry name" value="Zf-MYST"/>
</dbReference>
<evidence type="ECO:0000259" key="15">
    <source>
        <dbReference type="PROSITE" id="PS50016"/>
    </source>
</evidence>
<comment type="subcellular location">
    <subcellularLocation>
        <location evidence="1 13">Nucleus</location>
    </subcellularLocation>
</comment>
<dbReference type="GO" id="GO:0003712">
    <property type="term" value="F:transcription coregulator activity"/>
    <property type="evidence" value="ECO:0007669"/>
    <property type="project" value="TreeGrafter"/>
</dbReference>
<dbReference type="PROSITE" id="PS50016">
    <property type="entry name" value="ZF_PHD_2"/>
    <property type="match status" value="1"/>
</dbReference>
<dbReference type="InterPro" id="IPR016181">
    <property type="entry name" value="Acyl_CoA_acyltransferase"/>
</dbReference>
<feature type="region of interest" description="Disordered" evidence="14">
    <location>
        <begin position="810"/>
        <end position="1100"/>
    </location>
</feature>
<dbReference type="GO" id="GO:1990467">
    <property type="term" value="C:NuA3a histone acetyltransferase complex"/>
    <property type="evidence" value="ECO:0007669"/>
    <property type="project" value="TreeGrafter"/>
</dbReference>
<evidence type="ECO:0000256" key="9">
    <source>
        <dbReference type="ARBA" id="ARBA00022990"/>
    </source>
</evidence>
<feature type="compositionally biased region" description="Acidic residues" evidence="14">
    <location>
        <begin position="831"/>
        <end position="850"/>
    </location>
</feature>
<evidence type="ECO:0000256" key="14">
    <source>
        <dbReference type="SAM" id="MobiDB-lite"/>
    </source>
</evidence>
<evidence type="ECO:0000256" key="10">
    <source>
        <dbReference type="ARBA" id="ARBA00023242"/>
    </source>
</evidence>
<sequence length="1136" mass="127174">MESAGLPGPWDFSQYPNATPGPSNLAVNCDYNTNGDGDIPIPIDPQLSAFAPPEAQNPLFSLNGVEEQDYEEPHELQRLASAPLPWARDTQGPQGDPFAPPPVPVGHFNATPDSVIPPSPKVRKRKKKETATAQKVMMEGEEDVTPYFGPGVKWCDVCKKDEPPVSQPEGWPFYTCTDCGNSAHPTCLKATHLVPFMTTYNWRCMVCKVCDKCQEKEPEDAIIICDNCDRGWHSMTCHSPPCEIEDLNPDEPWYCQMCPHPTRSYPTDTESTGAPNGITTNRKKKGNRRGGGTLKGKERESDFNLQHEIDVVGDTPQPRSRFYGRRGASRKSSGPPPAKRARLNNNHSPLRPLAAQTPIRIKLKMPPSSPGKENAELEEDFFADVLDVEQRSTIKTAIKEEDKLRFDRSRVIAEANLMPQKHMDDSLQIGPSGRPLRSVATNRPTPPNFPGPGSKSPAPQATSAPHPPPSTHHLRIQHIRFGEHEIDTWYDAPFPEEYANIPDGCLWICEFCLKYMKSGFGAGRHKLKCKAKHPPGDEIYRDGAISVFEVDGRKNKARLSFRPSRIYCQNLCLLSKMFLDHKSLFYDVEPFLFYVITETDNFGARFVGYFSKEKWSANHYNLSCIMTLPMRQRKGWGNMLIDFSYLLSKKEKRMGSPEKPLSALGAIGYRKYWTLALMRYLKDAPDRIRLEDICAGTSMTQEDVYATLQQQGMITVRDTSLPIRPSPGQATKLNPKGRRQGVARRHLHRQKTQEKGGIPAGPFKPPDKYRIHWDRTLVDEYLSNWEGKGYIQVKADKLRWSPFLATRTNRPVGEEQTDSTHLIANLRISSSDDEDCDPMDVDDAEEVDDDGGSRFSHLSLSSPQSFQEEGEHDSSSDDQSHHQTPTRSRRRRSTKPSNTPNPTFLRRTRSGRILRPTVHSEEEMEMEMEPPPTRRSRRLVIESSEADEGSVRESATPSVSGSGRFSQTQEKEEVPETSSPRESQDWPETSEVLGMLGLPSARGTGTVTPGRETPDRTSAAGRSSVPPLQPSRSSSPQIVPATESPQERTLSPSSPIQGPEMSLSPTYDHGEGVKEEPEQDYHFTSRTSPGRKSMAPSDDTVFAVADPKEMLMVQDDEDADAEGEPDSDWEREQGAV</sequence>
<evidence type="ECO:0000256" key="4">
    <source>
        <dbReference type="ARBA" id="ARBA00022679"/>
    </source>
</evidence>
<evidence type="ECO:0000313" key="17">
    <source>
        <dbReference type="EMBL" id="TFL04143.1"/>
    </source>
</evidence>
<feature type="compositionally biased region" description="Polar residues" evidence="14">
    <location>
        <begin position="264"/>
        <end position="278"/>
    </location>
</feature>
<evidence type="ECO:0000259" key="16">
    <source>
        <dbReference type="PROSITE" id="PS51726"/>
    </source>
</evidence>
<feature type="compositionally biased region" description="Basic and acidic residues" evidence="14">
    <location>
        <begin position="872"/>
        <end position="881"/>
    </location>
</feature>
<dbReference type="PROSITE" id="PS51726">
    <property type="entry name" value="MYST_HAT"/>
    <property type="match status" value="1"/>
</dbReference>
<feature type="region of interest" description="Disordered" evidence="14">
    <location>
        <begin position="264"/>
        <end position="351"/>
    </location>
</feature>
<keyword evidence="8" id="KW-0156">Chromatin regulator</keyword>
<evidence type="ECO:0000256" key="5">
    <source>
        <dbReference type="ARBA" id="ARBA00022723"/>
    </source>
</evidence>
<comment type="similarity">
    <text evidence="2 13">Belongs to the MYST (SAS/MOZ) family.</text>
</comment>
<feature type="region of interest" description="Disordered" evidence="14">
    <location>
        <begin position="1112"/>
        <end position="1136"/>
    </location>
</feature>
<feature type="compositionally biased region" description="Polar residues" evidence="14">
    <location>
        <begin position="1043"/>
        <end position="1056"/>
    </location>
</feature>
<feature type="compositionally biased region" description="Basic and acidic residues" evidence="14">
    <location>
        <begin position="295"/>
        <end position="310"/>
    </location>
</feature>
<evidence type="ECO:0000256" key="7">
    <source>
        <dbReference type="ARBA" id="ARBA00022833"/>
    </source>
</evidence>
<evidence type="ECO:0000256" key="2">
    <source>
        <dbReference type="ARBA" id="ARBA00010107"/>
    </source>
</evidence>
<feature type="domain" description="MYST-type HAT" evidence="16">
    <location>
        <begin position="471"/>
        <end position="802"/>
    </location>
</feature>
<keyword evidence="5" id="KW-0479">Metal-binding</keyword>
<dbReference type="STRING" id="1884261.A0A5C3QQ82"/>
<keyword evidence="6 12" id="KW-0863">Zinc-finger</keyword>
<dbReference type="Gene3D" id="3.40.630.30">
    <property type="match status" value="1"/>
</dbReference>
<dbReference type="GO" id="GO:0031507">
    <property type="term" value="P:heterochromatin formation"/>
    <property type="evidence" value="ECO:0007669"/>
    <property type="project" value="UniProtKB-ARBA"/>
</dbReference>
<evidence type="ECO:0000256" key="12">
    <source>
        <dbReference type="PROSITE-ProRule" id="PRU00146"/>
    </source>
</evidence>
<keyword evidence="4" id="KW-0808">Transferase</keyword>
<dbReference type="PANTHER" id="PTHR10615">
    <property type="entry name" value="HISTONE ACETYLTRANSFERASE"/>
    <property type="match status" value="1"/>
</dbReference>
<dbReference type="Proteomes" id="UP000305067">
    <property type="component" value="Unassembled WGS sequence"/>
</dbReference>
<dbReference type="GO" id="GO:0008270">
    <property type="term" value="F:zinc ion binding"/>
    <property type="evidence" value="ECO:0007669"/>
    <property type="project" value="UniProtKB-KW"/>
</dbReference>
<comment type="catalytic activity">
    <reaction evidence="13">
        <text>L-lysyl-[protein] + acetyl-CoA = N(6)-acetyl-L-lysyl-[protein] + CoA + H(+)</text>
        <dbReference type="Rhea" id="RHEA:45948"/>
        <dbReference type="Rhea" id="RHEA-COMP:9752"/>
        <dbReference type="Rhea" id="RHEA-COMP:10731"/>
        <dbReference type="ChEBI" id="CHEBI:15378"/>
        <dbReference type="ChEBI" id="CHEBI:29969"/>
        <dbReference type="ChEBI" id="CHEBI:57287"/>
        <dbReference type="ChEBI" id="CHEBI:57288"/>
        <dbReference type="ChEBI" id="CHEBI:61930"/>
        <dbReference type="EC" id="2.3.1.48"/>
    </reaction>
</comment>
<name>A0A5C3QQ82_9AGAR</name>
<feature type="compositionally biased region" description="Polar residues" evidence="14">
    <location>
        <begin position="953"/>
        <end position="968"/>
    </location>
</feature>
<dbReference type="InterPro" id="IPR013083">
    <property type="entry name" value="Znf_RING/FYVE/PHD"/>
</dbReference>